<evidence type="ECO:0000313" key="2">
    <source>
        <dbReference type="Proteomes" id="UP000550707"/>
    </source>
</evidence>
<protein>
    <submittedName>
        <fullName evidence="1">Uncharacterized protein</fullName>
    </submittedName>
</protein>
<comment type="caution">
    <text evidence="1">The sequence shown here is derived from an EMBL/GenBank/DDBJ whole genome shotgun (WGS) entry which is preliminary data.</text>
</comment>
<dbReference type="InParanoid" id="A0A7J8B8U2"/>
<proteinExistence type="predicted"/>
<dbReference type="Proteomes" id="UP000550707">
    <property type="component" value="Unassembled WGS sequence"/>
</dbReference>
<keyword evidence="2" id="KW-1185">Reference proteome</keyword>
<sequence length="175" mass="18683">MSAETLVGMSVCSYRTPPAPSAPLVAGPWAPWPPRAAAAKTSVENPGTDSFLERPRAQMRLVAEHRTQTVSDSQWLLLTFLLDEGVNPQAVSGNHASKVGLSRASGVRWFSPAPASHGSQGHASLWLCPRGCAPRGRAPVAVPLVFGDRALCFHITSRLPTCVLLLVRRGQRCPG</sequence>
<dbReference type="AlphaFoldDB" id="A0A7J8B8U2"/>
<accession>A0A7J8B8U2</accession>
<dbReference type="EMBL" id="JACASF010000035">
    <property type="protein sequence ID" value="KAF6394889.1"/>
    <property type="molecule type" value="Genomic_DNA"/>
</dbReference>
<gene>
    <name evidence="1" type="ORF">HJG59_010480</name>
</gene>
<reference evidence="1 2" key="1">
    <citation type="journal article" date="2020" name="Nature">
        <title>Six reference-quality genomes reveal evolution of bat adaptations.</title>
        <authorList>
            <person name="Jebb D."/>
            <person name="Huang Z."/>
            <person name="Pippel M."/>
            <person name="Hughes G.M."/>
            <person name="Lavrichenko K."/>
            <person name="Devanna P."/>
            <person name="Winkler S."/>
            <person name="Jermiin L.S."/>
            <person name="Skirmuntt E.C."/>
            <person name="Katzourakis A."/>
            <person name="Burkitt-Gray L."/>
            <person name="Ray D.A."/>
            <person name="Sullivan K.A.M."/>
            <person name="Roscito J.G."/>
            <person name="Kirilenko B.M."/>
            <person name="Davalos L.M."/>
            <person name="Corthals A.P."/>
            <person name="Power M.L."/>
            <person name="Jones G."/>
            <person name="Ransome R.D."/>
            <person name="Dechmann D.K.N."/>
            <person name="Locatelli A.G."/>
            <person name="Puechmaille S.J."/>
            <person name="Fedrigo O."/>
            <person name="Jarvis E.D."/>
            <person name="Hiller M."/>
            <person name="Vernes S.C."/>
            <person name="Myers E.W."/>
            <person name="Teeling E.C."/>
        </authorList>
    </citation>
    <scope>NUCLEOTIDE SEQUENCE [LARGE SCALE GENOMIC DNA]</scope>
    <source>
        <strain evidence="1">MMolMol1</strain>
        <tissue evidence="1">Muscle</tissue>
    </source>
</reference>
<name>A0A7J8B8U2_MOLMO</name>
<organism evidence="1 2">
    <name type="scientific">Molossus molossus</name>
    <name type="common">Pallas' mastiff bat</name>
    <name type="synonym">Vespertilio molossus</name>
    <dbReference type="NCBI Taxonomy" id="27622"/>
    <lineage>
        <taxon>Eukaryota</taxon>
        <taxon>Metazoa</taxon>
        <taxon>Chordata</taxon>
        <taxon>Craniata</taxon>
        <taxon>Vertebrata</taxon>
        <taxon>Euteleostomi</taxon>
        <taxon>Mammalia</taxon>
        <taxon>Eutheria</taxon>
        <taxon>Laurasiatheria</taxon>
        <taxon>Chiroptera</taxon>
        <taxon>Yangochiroptera</taxon>
        <taxon>Molossidae</taxon>
        <taxon>Molossus</taxon>
    </lineage>
</organism>
<evidence type="ECO:0000313" key="1">
    <source>
        <dbReference type="EMBL" id="KAF6394889.1"/>
    </source>
</evidence>